<sequence>MTPNPSTKQEHFWTSDFGRHYTDRNSRHLEDWNQFYLDNWGQTKLAMNERFLGHLSREARIMEVGCNTGMQLMGLQENGFKNLYGVEIQPYAVEKAKEYTQHVNIVQGSGLDLPFKDGFFDVVGTNGVLIHISPDDLPKVMAEMMRCTSRYIWGFEYYTPDITTIKYRDNVGYAWKGDYARLFMEQFPGQLRVVQQEFFPYVNPAEQGNTDCMYLLEKTGA</sequence>
<proteinExistence type="predicted"/>
<dbReference type="SUPFAM" id="SSF53335">
    <property type="entry name" value="S-adenosyl-L-methionine-dependent methyltransferases"/>
    <property type="match status" value="1"/>
</dbReference>
<dbReference type="InterPro" id="IPR013216">
    <property type="entry name" value="Methyltransf_11"/>
</dbReference>
<protein>
    <submittedName>
        <fullName evidence="2">Pseudaminic acid biosynthesis-associated methylase</fullName>
    </submittedName>
</protein>
<dbReference type="Proteomes" id="UP000779507">
    <property type="component" value="Unassembled WGS sequence"/>
</dbReference>
<organism evidence="2 3">
    <name type="scientific">Hymenobacter caeli</name>
    <dbReference type="NCBI Taxonomy" id="2735894"/>
    <lineage>
        <taxon>Bacteria</taxon>
        <taxon>Pseudomonadati</taxon>
        <taxon>Bacteroidota</taxon>
        <taxon>Cytophagia</taxon>
        <taxon>Cytophagales</taxon>
        <taxon>Hymenobacteraceae</taxon>
        <taxon>Hymenobacter</taxon>
    </lineage>
</organism>
<evidence type="ECO:0000313" key="3">
    <source>
        <dbReference type="Proteomes" id="UP000779507"/>
    </source>
</evidence>
<dbReference type="RefSeq" id="WP_173810514.1">
    <property type="nucleotide sequence ID" value="NZ_JABSNP010000011.1"/>
</dbReference>
<dbReference type="InterPro" id="IPR029063">
    <property type="entry name" value="SAM-dependent_MTases_sf"/>
</dbReference>
<dbReference type="Gene3D" id="3.40.50.150">
    <property type="entry name" value="Vaccinia Virus protein VP39"/>
    <property type="match status" value="1"/>
</dbReference>
<comment type="caution">
    <text evidence="2">The sequence shown here is derived from an EMBL/GenBank/DDBJ whole genome shotgun (WGS) entry which is preliminary data.</text>
</comment>
<dbReference type="GO" id="GO:0032259">
    <property type="term" value="P:methylation"/>
    <property type="evidence" value="ECO:0007669"/>
    <property type="project" value="UniProtKB-KW"/>
</dbReference>
<dbReference type="Pfam" id="PF08241">
    <property type="entry name" value="Methyltransf_11"/>
    <property type="match status" value="1"/>
</dbReference>
<evidence type="ECO:0000313" key="2">
    <source>
        <dbReference type="EMBL" id="NRT19813.1"/>
    </source>
</evidence>
<dbReference type="InterPro" id="IPR020027">
    <property type="entry name" value="Pseudamin_synth-assoc_MeTrfase"/>
</dbReference>
<dbReference type="GO" id="GO:0008168">
    <property type="term" value="F:methyltransferase activity"/>
    <property type="evidence" value="ECO:0007669"/>
    <property type="project" value="UniProtKB-KW"/>
</dbReference>
<keyword evidence="2" id="KW-0808">Transferase</keyword>
<feature type="domain" description="Methyltransferase type 11" evidence="1">
    <location>
        <begin position="63"/>
        <end position="148"/>
    </location>
</feature>
<keyword evidence="2" id="KW-0489">Methyltransferase</keyword>
<evidence type="ECO:0000259" key="1">
    <source>
        <dbReference type="Pfam" id="PF08241"/>
    </source>
</evidence>
<reference evidence="2 3" key="1">
    <citation type="submission" date="2020-05" db="EMBL/GenBank/DDBJ databases">
        <title>Genomic Encyclopedia of Type Strains, Phase IV (KMG-V): Genome sequencing to study the core and pangenomes of soil and plant-associated prokaryotes.</title>
        <authorList>
            <person name="Whitman W."/>
        </authorList>
    </citation>
    <scope>NUCLEOTIDE SEQUENCE [LARGE SCALE GENOMIC DNA]</scope>
    <source>
        <strain evidence="2 3">9A</strain>
    </source>
</reference>
<accession>A0ABX2FRJ7</accession>
<keyword evidence="3" id="KW-1185">Reference proteome</keyword>
<dbReference type="CDD" id="cd02440">
    <property type="entry name" value="AdoMet_MTases"/>
    <property type="match status" value="1"/>
</dbReference>
<gene>
    <name evidence="2" type="ORF">HNP98_002647</name>
</gene>
<dbReference type="EMBL" id="JABSNP010000011">
    <property type="protein sequence ID" value="NRT19813.1"/>
    <property type="molecule type" value="Genomic_DNA"/>
</dbReference>
<name>A0ABX2FRJ7_9BACT</name>
<dbReference type="NCBIfam" id="TIGR03587">
    <property type="entry name" value="Pse_Me-ase"/>
    <property type="match status" value="1"/>
</dbReference>